<organism evidence="4 5">
    <name type="scientific">Spongiibacter pelagi</name>
    <dbReference type="NCBI Taxonomy" id="2760804"/>
    <lineage>
        <taxon>Bacteria</taxon>
        <taxon>Pseudomonadati</taxon>
        <taxon>Pseudomonadota</taxon>
        <taxon>Gammaproteobacteria</taxon>
        <taxon>Cellvibrionales</taxon>
        <taxon>Spongiibacteraceae</taxon>
        <taxon>Spongiibacter</taxon>
    </lineage>
</organism>
<dbReference type="RefSeq" id="WP_190766004.1">
    <property type="nucleotide sequence ID" value="NZ_JACXLD010000007.1"/>
</dbReference>
<proteinExistence type="inferred from homology"/>
<dbReference type="SUPFAM" id="SSF54637">
    <property type="entry name" value="Thioesterase/thiol ester dehydrase-isomerase"/>
    <property type="match status" value="1"/>
</dbReference>
<accession>A0A927C1Y7</accession>
<dbReference type="PANTHER" id="PTHR31793:SF37">
    <property type="entry name" value="ACYL-COA THIOESTER HYDROLASE YBGC"/>
    <property type="match status" value="1"/>
</dbReference>
<feature type="domain" description="Thioesterase" evidence="3">
    <location>
        <begin position="23"/>
        <end position="118"/>
    </location>
</feature>
<comment type="similarity">
    <text evidence="1">Belongs to the 4-hydroxybenzoyl-CoA thioesterase family.</text>
</comment>
<dbReference type="Proteomes" id="UP000610558">
    <property type="component" value="Unassembled WGS sequence"/>
</dbReference>
<name>A0A927C1Y7_9GAMM</name>
<sequence>MIEPMGAEFKLAIRVYIEDTDAGGIVYYVNYLKFMERARTEFMRQLGFGKAALGGAQERAEKTAEDSGAIFVVSDVQAKYRSPARLDDQLTVSAKLIELRKASLVFEQKIWRDEQLLCEGEVKVACANAKTLRATRVPAELYKVLSRLK</sequence>
<dbReference type="PIRSF" id="PIRSF003230">
    <property type="entry name" value="YbgC"/>
    <property type="match status" value="1"/>
</dbReference>
<evidence type="ECO:0000256" key="1">
    <source>
        <dbReference type="ARBA" id="ARBA00005953"/>
    </source>
</evidence>
<dbReference type="FunFam" id="3.10.129.10:FF:000004">
    <property type="entry name" value="Tol-pal system-associated acyl-CoA thioesterase"/>
    <property type="match status" value="1"/>
</dbReference>
<dbReference type="NCBIfam" id="TIGR02799">
    <property type="entry name" value="thio_ybgC"/>
    <property type="match status" value="1"/>
</dbReference>
<gene>
    <name evidence="4" type="primary">ybgC</name>
    <name evidence="4" type="ORF">IB286_12375</name>
</gene>
<evidence type="ECO:0000259" key="3">
    <source>
        <dbReference type="Pfam" id="PF03061"/>
    </source>
</evidence>
<keyword evidence="2" id="KW-0378">Hydrolase</keyword>
<dbReference type="NCBIfam" id="TIGR00051">
    <property type="entry name" value="YbgC/FadM family acyl-CoA thioesterase"/>
    <property type="match status" value="1"/>
</dbReference>
<evidence type="ECO:0000313" key="4">
    <source>
        <dbReference type="EMBL" id="MBD2859800.1"/>
    </source>
</evidence>
<dbReference type="InterPro" id="IPR006684">
    <property type="entry name" value="YbgC/YbaW"/>
</dbReference>
<dbReference type="EMBL" id="JACXLD010000007">
    <property type="protein sequence ID" value="MBD2859800.1"/>
    <property type="molecule type" value="Genomic_DNA"/>
</dbReference>
<reference evidence="4" key="1">
    <citation type="submission" date="2020-09" db="EMBL/GenBank/DDBJ databases">
        <authorList>
            <person name="Yoon J.-W."/>
        </authorList>
    </citation>
    <scope>NUCLEOTIDE SEQUENCE</scope>
    <source>
        <strain evidence="4">KMU-158</strain>
    </source>
</reference>
<dbReference type="Gene3D" id="3.10.129.10">
    <property type="entry name" value="Hotdog Thioesterase"/>
    <property type="match status" value="1"/>
</dbReference>
<dbReference type="InterPro" id="IPR029069">
    <property type="entry name" value="HotDog_dom_sf"/>
</dbReference>
<dbReference type="GO" id="GO:0047617">
    <property type="term" value="F:fatty acyl-CoA hydrolase activity"/>
    <property type="evidence" value="ECO:0007669"/>
    <property type="project" value="TreeGrafter"/>
</dbReference>
<comment type="caution">
    <text evidence="4">The sequence shown here is derived from an EMBL/GenBank/DDBJ whole genome shotgun (WGS) entry which is preliminary data.</text>
</comment>
<keyword evidence="5" id="KW-1185">Reference proteome</keyword>
<dbReference type="Pfam" id="PF03061">
    <property type="entry name" value="4HBT"/>
    <property type="match status" value="1"/>
</dbReference>
<protein>
    <submittedName>
        <fullName evidence="4">Tol-pal system-associated acyl-CoA thioesterase</fullName>
    </submittedName>
</protein>
<dbReference type="AlphaFoldDB" id="A0A927C1Y7"/>
<dbReference type="CDD" id="cd00586">
    <property type="entry name" value="4HBT"/>
    <property type="match status" value="1"/>
</dbReference>
<evidence type="ECO:0000256" key="2">
    <source>
        <dbReference type="ARBA" id="ARBA00022801"/>
    </source>
</evidence>
<evidence type="ECO:0000313" key="5">
    <source>
        <dbReference type="Proteomes" id="UP000610558"/>
    </source>
</evidence>
<dbReference type="PANTHER" id="PTHR31793">
    <property type="entry name" value="4-HYDROXYBENZOYL-COA THIOESTERASE FAMILY MEMBER"/>
    <property type="match status" value="1"/>
</dbReference>
<dbReference type="InterPro" id="IPR006683">
    <property type="entry name" value="Thioestr_dom"/>
</dbReference>
<dbReference type="InterPro" id="IPR050563">
    <property type="entry name" value="4-hydroxybenzoyl-CoA_TE"/>
</dbReference>
<dbReference type="InterPro" id="IPR014166">
    <property type="entry name" value="Tol-Pal_acyl-CoA_thioesterase"/>
</dbReference>